<feature type="compositionally biased region" description="Polar residues" evidence="1">
    <location>
        <begin position="751"/>
        <end position="762"/>
    </location>
</feature>
<feature type="compositionally biased region" description="Basic and acidic residues" evidence="1">
    <location>
        <begin position="777"/>
        <end position="786"/>
    </location>
</feature>
<dbReference type="EMBL" id="CAJPWZ010000328">
    <property type="protein sequence ID" value="CAG2190413.1"/>
    <property type="molecule type" value="Genomic_DNA"/>
</dbReference>
<feature type="transmembrane region" description="Helical" evidence="2">
    <location>
        <begin position="544"/>
        <end position="566"/>
    </location>
</feature>
<dbReference type="Gene3D" id="2.60.40.10">
    <property type="entry name" value="Immunoglobulins"/>
    <property type="match status" value="1"/>
</dbReference>
<feature type="compositionally biased region" description="Polar residues" evidence="1">
    <location>
        <begin position="514"/>
        <end position="526"/>
    </location>
</feature>
<protein>
    <recommendedName>
        <fullName evidence="3">Immunoglobulin domain-containing protein</fullName>
    </recommendedName>
</protein>
<dbReference type="AlphaFoldDB" id="A0A8S3Q3D2"/>
<dbReference type="SMART" id="SM00409">
    <property type="entry name" value="IG"/>
    <property type="match status" value="2"/>
</dbReference>
<proteinExistence type="predicted"/>
<evidence type="ECO:0000313" key="4">
    <source>
        <dbReference type="EMBL" id="CAG2190413.1"/>
    </source>
</evidence>
<dbReference type="InterPro" id="IPR003599">
    <property type="entry name" value="Ig_sub"/>
</dbReference>
<feature type="region of interest" description="Disordered" evidence="1">
    <location>
        <begin position="717"/>
        <end position="805"/>
    </location>
</feature>
<evidence type="ECO:0000256" key="2">
    <source>
        <dbReference type="SAM" id="Phobius"/>
    </source>
</evidence>
<keyword evidence="2" id="KW-1133">Transmembrane helix</keyword>
<name>A0A8S3Q3D2_MYTED</name>
<dbReference type="SUPFAM" id="SSF48726">
    <property type="entry name" value="Immunoglobulin"/>
    <property type="match status" value="1"/>
</dbReference>
<dbReference type="InterPro" id="IPR013783">
    <property type="entry name" value="Ig-like_fold"/>
</dbReference>
<evidence type="ECO:0000313" key="5">
    <source>
        <dbReference type="Proteomes" id="UP000683360"/>
    </source>
</evidence>
<evidence type="ECO:0000259" key="3">
    <source>
        <dbReference type="SMART" id="SM00409"/>
    </source>
</evidence>
<dbReference type="InterPro" id="IPR036179">
    <property type="entry name" value="Ig-like_dom_sf"/>
</dbReference>
<reference evidence="4" key="1">
    <citation type="submission" date="2021-03" db="EMBL/GenBank/DDBJ databases">
        <authorList>
            <person name="Bekaert M."/>
        </authorList>
    </citation>
    <scope>NUCLEOTIDE SEQUENCE</scope>
</reference>
<dbReference type="Proteomes" id="UP000683360">
    <property type="component" value="Unassembled WGS sequence"/>
</dbReference>
<organism evidence="4 5">
    <name type="scientific">Mytilus edulis</name>
    <name type="common">Blue mussel</name>
    <dbReference type="NCBI Taxonomy" id="6550"/>
    <lineage>
        <taxon>Eukaryota</taxon>
        <taxon>Metazoa</taxon>
        <taxon>Spiralia</taxon>
        <taxon>Lophotrochozoa</taxon>
        <taxon>Mollusca</taxon>
        <taxon>Bivalvia</taxon>
        <taxon>Autobranchia</taxon>
        <taxon>Pteriomorphia</taxon>
        <taxon>Mytilida</taxon>
        <taxon>Mytiloidea</taxon>
        <taxon>Mytilidae</taxon>
        <taxon>Mytilinae</taxon>
        <taxon>Mytilus</taxon>
    </lineage>
</organism>
<feature type="domain" description="Immunoglobulin" evidence="3">
    <location>
        <begin position="126"/>
        <end position="215"/>
    </location>
</feature>
<evidence type="ECO:0000256" key="1">
    <source>
        <dbReference type="SAM" id="MobiDB-lite"/>
    </source>
</evidence>
<feature type="region of interest" description="Disordered" evidence="1">
    <location>
        <begin position="500"/>
        <end position="528"/>
    </location>
</feature>
<accession>A0A8S3Q3D2</accession>
<keyword evidence="2" id="KW-0812">Transmembrane</keyword>
<feature type="region of interest" description="Disordered" evidence="1">
    <location>
        <begin position="28"/>
        <end position="47"/>
    </location>
</feature>
<dbReference type="OrthoDB" id="10312874at2759"/>
<sequence length="805" mass="90273">MEVHQHSKNHSKTCKKKGTVCRFNFPRPPSTKTFISEPSKPDKETKKDEEVAKEILSGLWKVIKEQEDKNLDVSEIFKKAGLTQESFEKYFRFITNRNTAEVEMKTSLSQVIVLLVIVCKIEGMANIYLNVTESSTAVLKCPSKPVYTWSNAQADKIYTLNDDINQELNISQKMSLDHDRNLLINDFEKDDVQTYRCSTDVKGIPVWYDFNITLIFKPTFYKHYRNFTLSSVVGNVTRILLDVNSYPPPTVSWGTGNGGTLGNWKISTWSNTTSIHRLESSVLLAARDQFGLYRAVIRNLEGSIDICIRFVEENMVDLHPKNVVCNTTQTVKLRCKIKNVEGPFPNIHLESPFKCYQDVGDYTCTVACNGRNMTATAYVIVQGAPVIIKQEVIADSSNVTLSVIYISEPPLMYIIWYINDESVNISNSSNHSDIFIQNIKVDVAVKYYTTPIIKRVCMSKLSFPRARVSHMDTISCHLKNSIGGREPMFDVSSITANDKEKRNTTCTTHESTTDSGSISEDQITTSHSDELVNKPDNGLLQKFMYIYVAVPCAVVLISVLIVAAIVGKYLNMKFSVDLQDSNRVSANSAISSLSSEVKLSVDGKTAANNASLVLDLIVEAFKNNTKLNFTNADAFRASALEMLSDPCNAGVCDKLYGYKCTKIDLTKATCTSRCKNITCSNHGTCSTIVTDSNVFAHHCSYDRRHSYEPMSDVIGRSGPAYYRNDPKNQQPGFTNLGYDDDKYSDYSDPSQTRPPNGQSWNPEDSKDTYAKITEQLDQEKRFEIKRPQVSGSIRQNSSAEATTGF</sequence>
<keyword evidence="5" id="KW-1185">Reference proteome</keyword>
<comment type="caution">
    <text evidence="4">The sequence shown here is derived from an EMBL/GenBank/DDBJ whole genome shotgun (WGS) entry which is preliminary data.</text>
</comment>
<feature type="compositionally biased region" description="Polar residues" evidence="1">
    <location>
        <begin position="789"/>
        <end position="805"/>
    </location>
</feature>
<gene>
    <name evidence="4" type="ORF">MEDL_5709</name>
</gene>
<feature type="domain" description="Immunoglobulin" evidence="3">
    <location>
        <begin position="320"/>
        <end position="382"/>
    </location>
</feature>
<keyword evidence="2" id="KW-0472">Membrane</keyword>